<evidence type="ECO:0000256" key="3">
    <source>
        <dbReference type="ARBA" id="ARBA00007637"/>
    </source>
</evidence>
<protein>
    <submittedName>
        <fullName evidence="6">UDP-glucose 4-epimerase</fullName>
    </submittedName>
</protein>
<evidence type="ECO:0000259" key="5">
    <source>
        <dbReference type="SMART" id="SM00822"/>
    </source>
</evidence>
<evidence type="ECO:0000313" key="6">
    <source>
        <dbReference type="EMBL" id="EMR11896.1"/>
    </source>
</evidence>
<evidence type="ECO:0000313" key="7">
    <source>
        <dbReference type="Proteomes" id="UP000012019"/>
    </source>
</evidence>
<feature type="domain" description="Ketoreductase" evidence="5">
    <location>
        <begin position="8"/>
        <end position="193"/>
    </location>
</feature>
<dbReference type="Proteomes" id="UP000012019">
    <property type="component" value="Unassembled WGS sequence"/>
</dbReference>
<dbReference type="InterPro" id="IPR001509">
    <property type="entry name" value="Epimerase_deHydtase"/>
</dbReference>
<evidence type="ECO:0000256" key="4">
    <source>
        <dbReference type="SAM" id="MobiDB-lite"/>
    </source>
</evidence>
<feature type="compositionally biased region" description="Polar residues" evidence="4">
    <location>
        <begin position="328"/>
        <end position="338"/>
    </location>
</feature>
<dbReference type="EMBL" id="APHR01000087">
    <property type="protein sequence ID" value="EMR11896.1"/>
    <property type="molecule type" value="Genomic_DNA"/>
</dbReference>
<comment type="caution">
    <text evidence="6">The sequence shown here is derived from an EMBL/GenBank/DDBJ whole genome shotgun (WGS) entry which is preliminary data.</text>
</comment>
<reference evidence="6 7" key="1">
    <citation type="journal article" date="2013" name="Genome Announc.">
        <title>Draft Genome Sequence of Methylophaga lonarensis MPLT, a Haloalkaliphilic (Non-Methane-Utilizing) Methylotroph.</title>
        <authorList>
            <person name="Shetty S.A."/>
            <person name="Marathe N.P."/>
            <person name="Munot H."/>
            <person name="Antony C.P."/>
            <person name="Dhotre D.P."/>
            <person name="Murrell J.C."/>
            <person name="Shouche Y.S."/>
        </authorList>
    </citation>
    <scope>NUCLEOTIDE SEQUENCE [LARGE SCALE GENOMIC DNA]</scope>
    <source>
        <strain evidence="6 7">MPL</strain>
    </source>
</reference>
<gene>
    <name evidence="6" type="ORF">MPL1_13152</name>
</gene>
<dbReference type="Gene3D" id="3.40.50.720">
    <property type="entry name" value="NAD(P)-binding Rossmann-like Domain"/>
    <property type="match status" value="1"/>
</dbReference>
<dbReference type="InterPro" id="IPR036291">
    <property type="entry name" value="NAD(P)-bd_dom_sf"/>
</dbReference>
<dbReference type="AlphaFoldDB" id="M7NXJ1"/>
<dbReference type="CDD" id="cd05232">
    <property type="entry name" value="UDP_G4E_4_SDR_e"/>
    <property type="match status" value="1"/>
</dbReference>
<evidence type="ECO:0000256" key="1">
    <source>
        <dbReference type="ARBA" id="ARBA00005125"/>
    </source>
</evidence>
<organism evidence="6 7">
    <name type="scientific">Methylophaga lonarensis MPL</name>
    <dbReference type="NCBI Taxonomy" id="1286106"/>
    <lineage>
        <taxon>Bacteria</taxon>
        <taxon>Pseudomonadati</taxon>
        <taxon>Pseudomonadota</taxon>
        <taxon>Gammaproteobacteria</taxon>
        <taxon>Thiotrichales</taxon>
        <taxon>Piscirickettsiaceae</taxon>
        <taxon>Methylophaga</taxon>
    </lineage>
</organism>
<dbReference type="eggNOG" id="COG0451">
    <property type="taxonomic scope" value="Bacteria"/>
</dbReference>
<dbReference type="Pfam" id="PF01370">
    <property type="entry name" value="Epimerase"/>
    <property type="match status" value="1"/>
</dbReference>
<dbReference type="STRING" id="1286106.MPL1_13152"/>
<sequence length="348" mass="37321">MVAAKLKLRVMVTGSTGFLGSALTEKLCPARHDVVALVRTSSKSLPAEVTQIESGDLSQLAGGQTVNNLLTTLRNIDVVVHCAAKAHVLKESSDDPETAFRRTNVDATLVLARLAAEAGVGRFIFLSSIGVNGNLTKSPNHPELPEAFDETVTPAPHDLYAQSKWQAEQGLMQIADATGMEVVIIRPPLVYGPNAKGNFASLLKWVKRGVPLPLGAVNNQRSFIALDNLVDFLRCCLVHPKAANEVFVISDGEDVSTTELLQKVANAVGRKARLIPVPVSWMRLAAKLTGKVAIADRLFGSLRVDISKARQLLAWKPKVTMQQQLESMASQAASTESSGGCGFPPSRE</sequence>
<feature type="region of interest" description="Disordered" evidence="4">
    <location>
        <begin position="328"/>
        <end position="348"/>
    </location>
</feature>
<name>M7NXJ1_9GAMM</name>
<comment type="pathway">
    <text evidence="1">Bacterial outer membrane biogenesis; LPS O-antigen biosynthesis.</text>
</comment>
<accession>M7NXJ1</accession>
<dbReference type="InterPro" id="IPR057326">
    <property type="entry name" value="KR_dom"/>
</dbReference>
<keyword evidence="7" id="KW-1185">Reference proteome</keyword>
<dbReference type="PANTHER" id="PTHR43000">
    <property type="entry name" value="DTDP-D-GLUCOSE 4,6-DEHYDRATASE-RELATED"/>
    <property type="match status" value="1"/>
</dbReference>
<comment type="similarity">
    <text evidence="3">Belongs to the NAD(P)-dependent epimerase/dehydratase family.</text>
</comment>
<proteinExistence type="inferred from homology"/>
<evidence type="ECO:0000256" key="2">
    <source>
        <dbReference type="ARBA" id="ARBA00006484"/>
    </source>
</evidence>
<dbReference type="SMART" id="SM00822">
    <property type="entry name" value="PKS_KR"/>
    <property type="match status" value="1"/>
</dbReference>
<dbReference type="SUPFAM" id="SSF51735">
    <property type="entry name" value="NAD(P)-binding Rossmann-fold domains"/>
    <property type="match status" value="1"/>
</dbReference>
<dbReference type="RefSeq" id="WP_009727564.1">
    <property type="nucleotide sequence ID" value="NZ_APHR01000087.1"/>
</dbReference>
<dbReference type="PATRIC" id="fig|1286106.3.peg.2622"/>
<comment type="similarity">
    <text evidence="2">Belongs to the short-chain dehydrogenases/reductases (SDR) family.</text>
</comment>